<feature type="compositionally biased region" description="Polar residues" evidence="1">
    <location>
        <begin position="283"/>
        <end position="313"/>
    </location>
</feature>
<sequence length="565" mass="63203">MDLLNPPSLDMANFHYQNPHVQPHIHSFDQNESNFITPPPAPFLKAPPPPPSAFLQPPPEEQDIYGHAFAAEGTGTLGPHGSMQSQHHNHHHSQVPHPQHSQVQHQQHSHNFHHPSFPPPGEEHGPFAPLPPAAMTPTSLAPQFPQGLPSEHLSIDKDPLAITDTGLSLGQGHLHNLHKFDCFEDNTANDMRLLMYGFAPGAPLDTSAVGVMMTNELPVAPQVPMPAEPIDAIEPKTVEQTVEPEQLEPQAQQMGSVSASSKSVKSKTLKQKARGKSQRKRNSNASSRDSYSTNMSMESFETSSPATSISSPKKTPRSPASPYQLPRPPTPPAHHCKIVRGIASGGANTHPPEPSQKNMCHLPVELKFGGMVAEQVYKEPWSLGEKLDRRRIVRIERRQRGHVIFVDFSIVGCANEHPKPEPPPPETDVIEVSCLAWEKASDEDEPGTHYYITSVEVVGLVETLIQSKLMEPKLRRRERGRIRSNLLTFWSKASYHSKTKERADGHRAKFARSIMSYEVRKPRGFDKGFRILRWDRLVPALQRALQCYYAEMTKEEMHMYSNMDY</sequence>
<feature type="region of interest" description="Disordered" evidence="1">
    <location>
        <begin position="247"/>
        <end position="336"/>
    </location>
</feature>
<organism evidence="3 4">
    <name type="scientific">Candidozyma auris</name>
    <name type="common">Yeast</name>
    <name type="synonym">Candida auris</name>
    <dbReference type="NCBI Taxonomy" id="498019"/>
    <lineage>
        <taxon>Eukaryota</taxon>
        <taxon>Fungi</taxon>
        <taxon>Dikarya</taxon>
        <taxon>Ascomycota</taxon>
        <taxon>Saccharomycotina</taxon>
        <taxon>Pichiomycetes</taxon>
        <taxon>Metschnikowiaceae</taxon>
        <taxon>Candidozyma</taxon>
    </lineage>
</organism>
<dbReference type="PANTHER" id="PTHR39463:SF1">
    <property type="entry name" value="MEDUSA"/>
    <property type="match status" value="1"/>
</dbReference>
<dbReference type="Proteomes" id="UP000230249">
    <property type="component" value="Unassembled WGS sequence"/>
</dbReference>
<feature type="compositionally biased region" description="Low complexity" evidence="1">
    <location>
        <begin position="95"/>
        <end position="106"/>
    </location>
</feature>
<dbReference type="EMBL" id="PEKT03000004">
    <property type="protein sequence ID" value="KAK8439393.1"/>
    <property type="molecule type" value="Genomic_DNA"/>
</dbReference>
<gene>
    <name evidence="3" type="ORF">B9J08_03870</name>
</gene>
<proteinExistence type="predicted"/>
<accession>A0AAW0VBE4</accession>
<feature type="compositionally biased region" description="Basic residues" evidence="1">
    <location>
        <begin position="264"/>
        <end position="282"/>
    </location>
</feature>
<dbReference type="InterPro" id="IPR055509">
    <property type="entry name" value="DUF7082"/>
</dbReference>
<evidence type="ECO:0000313" key="4">
    <source>
        <dbReference type="Proteomes" id="UP000230249"/>
    </source>
</evidence>
<protein>
    <recommendedName>
        <fullName evidence="2">DUF7082 domain-containing protein</fullName>
    </recommendedName>
</protein>
<dbReference type="AlphaFoldDB" id="A0AAW0VBE4"/>
<name>A0AAW0VBE4_CANAR</name>
<reference evidence="3 4" key="2">
    <citation type="journal article" date="2018" name="Nat. Commun.">
        <title>Genomic insights into multidrug-resistance, mating and virulence in Candida auris and related emerging species.</title>
        <authorList>
            <person name="Munoz J.F."/>
            <person name="Gade L."/>
            <person name="Chow N.A."/>
            <person name="Loparev V.N."/>
            <person name="Juieng P."/>
            <person name="Berkow E.L."/>
            <person name="Farrer R.A."/>
            <person name="Litvintseva A.P."/>
            <person name="Cuomo C.A."/>
        </authorList>
    </citation>
    <scope>GENOME REANNOTATION</scope>
    <source>
        <strain evidence="3 4">B8441</strain>
    </source>
</reference>
<evidence type="ECO:0000256" key="1">
    <source>
        <dbReference type="SAM" id="MobiDB-lite"/>
    </source>
</evidence>
<dbReference type="PANTHER" id="PTHR39463">
    <property type="entry name" value="MEDUSA"/>
    <property type="match status" value="1"/>
</dbReference>
<comment type="caution">
    <text evidence="3">The sequence shown here is derived from an EMBL/GenBank/DDBJ whole genome shotgun (WGS) entry which is preliminary data.</text>
</comment>
<evidence type="ECO:0000259" key="2">
    <source>
        <dbReference type="Pfam" id="PF23305"/>
    </source>
</evidence>
<keyword evidence="4" id="KW-1185">Reference proteome</keyword>
<dbReference type="GO" id="GO:0005634">
    <property type="term" value="C:nucleus"/>
    <property type="evidence" value="ECO:0007669"/>
    <property type="project" value="TreeGrafter"/>
</dbReference>
<evidence type="ECO:0000313" key="3">
    <source>
        <dbReference type="EMBL" id="KAK8439393.1"/>
    </source>
</evidence>
<feature type="region of interest" description="Disordered" evidence="1">
    <location>
        <begin position="71"/>
        <end position="153"/>
    </location>
</feature>
<reference evidence="3 4" key="1">
    <citation type="journal article" date="2017" name="Clin. Infect. Dis.">
        <title>Simultaneous emergence of multidrug-resistant Candida auris on 3 continents confirmed by whole-genome sequencing and epidemiological analyses.</title>
        <authorList>
            <person name="Lockhart S.R."/>
            <person name="Etienne K.A."/>
            <person name="Vallabhaneni S."/>
            <person name="Farooqi J."/>
            <person name="Chowdhary A."/>
            <person name="Govender N.P."/>
            <person name="Colombo A.L."/>
            <person name="Calvo B."/>
            <person name="Cuomo C.A."/>
            <person name="Desjardins C.A."/>
            <person name="Berkow E.L."/>
            <person name="Castanheira M."/>
            <person name="Magobo R.E."/>
            <person name="Jabeen K."/>
            <person name="Asghar R.J."/>
            <person name="Meis J.F."/>
            <person name="Jackson B."/>
            <person name="Chiller T."/>
            <person name="Litvintseva A.P."/>
        </authorList>
    </citation>
    <scope>NUCLEOTIDE SEQUENCE [LARGE SCALE GENOMIC DNA]</scope>
    <source>
        <strain evidence="3 4">B8441</strain>
    </source>
</reference>
<dbReference type="Pfam" id="PF23305">
    <property type="entry name" value="DUF7082"/>
    <property type="match status" value="1"/>
</dbReference>
<feature type="domain" description="DUF7082" evidence="2">
    <location>
        <begin position="378"/>
        <end position="543"/>
    </location>
</feature>